<name>A0ABT9W122_9BACI</name>
<feature type="signal peptide" evidence="1">
    <location>
        <begin position="1"/>
        <end position="26"/>
    </location>
</feature>
<dbReference type="EMBL" id="JAUSTY010000011">
    <property type="protein sequence ID" value="MDQ0166901.1"/>
    <property type="molecule type" value="Genomic_DNA"/>
</dbReference>
<evidence type="ECO:0000256" key="1">
    <source>
        <dbReference type="SAM" id="SignalP"/>
    </source>
</evidence>
<organism evidence="3 4">
    <name type="scientific">Caldalkalibacillus horti</name>
    <dbReference type="NCBI Taxonomy" id="77523"/>
    <lineage>
        <taxon>Bacteria</taxon>
        <taxon>Bacillati</taxon>
        <taxon>Bacillota</taxon>
        <taxon>Bacilli</taxon>
        <taxon>Bacillales</taxon>
        <taxon>Bacillaceae</taxon>
        <taxon>Caldalkalibacillus</taxon>
    </lineage>
</organism>
<keyword evidence="4" id="KW-1185">Reference proteome</keyword>
<keyword evidence="1" id="KW-0732">Signal</keyword>
<evidence type="ECO:0000313" key="3">
    <source>
        <dbReference type="EMBL" id="MDQ0166901.1"/>
    </source>
</evidence>
<dbReference type="InterPro" id="IPR018728">
    <property type="entry name" value="DUF2268"/>
</dbReference>
<dbReference type="Proteomes" id="UP001235840">
    <property type="component" value="Unassembled WGS sequence"/>
</dbReference>
<evidence type="ECO:0000313" key="4">
    <source>
        <dbReference type="Proteomes" id="UP001235840"/>
    </source>
</evidence>
<sequence length="333" mass="39279">MAKFLLYTCKLIVFSLLFLTACEVSEDEDVIAQIEVQETEEGSFTFVHKDTEFFITTFFDHALEYVSLARESDRGEWERIYRETILEPFRLIARGGKHRINSLDEGNFRYSYRLDEYESYINLIKERQDEILEAVILSLNESTELLPSKLPINIFLFVANPEEAYYNQYVSGVSGFADKDRNIVIHLDPISLDIDILKYISAHEYHHAIVFEDMIVNRRPLDFLEQKIIMEGKADTFAQLIYPDTHVPWLDQLEEEEHVWNIMKKVMEPDSNLSVDFFRGNHGMRIPMASNYKIGYQIMQDFLENNPEVTLEEWTAMWATEILEKSKFEDRFK</sequence>
<gene>
    <name evidence="3" type="ORF">J2S11_002817</name>
</gene>
<dbReference type="Pfam" id="PF10026">
    <property type="entry name" value="DUF2268"/>
    <property type="match status" value="1"/>
</dbReference>
<feature type="chain" id="PRO_5045999082" description="DUF2268 domain-containing protein" evidence="1">
    <location>
        <begin position="27"/>
        <end position="333"/>
    </location>
</feature>
<proteinExistence type="predicted"/>
<dbReference type="RefSeq" id="WP_307395469.1">
    <property type="nucleotide sequence ID" value="NZ_BAAADK010000003.1"/>
</dbReference>
<comment type="caution">
    <text evidence="3">The sequence shown here is derived from an EMBL/GenBank/DDBJ whole genome shotgun (WGS) entry which is preliminary data.</text>
</comment>
<feature type="domain" description="DUF2268" evidence="2">
    <location>
        <begin position="147"/>
        <end position="324"/>
    </location>
</feature>
<reference evidence="3 4" key="1">
    <citation type="submission" date="2023-07" db="EMBL/GenBank/DDBJ databases">
        <title>Genomic Encyclopedia of Type Strains, Phase IV (KMG-IV): sequencing the most valuable type-strain genomes for metagenomic binning, comparative biology and taxonomic classification.</title>
        <authorList>
            <person name="Goeker M."/>
        </authorList>
    </citation>
    <scope>NUCLEOTIDE SEQUENCE [LARGE SCALE GENOMIC DNA]</scope>
    <source>
        <strain evidence="3 4">DSM 12751</strain>
    </source>
</reference>
<evidence type="ECO:0000259" key="2">
    <source>
        <dbReference type="Pfam" id="PF10026"/>
    </source>
</evidence>
<protein>
    <recommendedName>
        <fullName evidence="2">DUF2268 domain-containing protein</fullName>
    </recommendedName>
</protein>
<accession>A0ABT9W122</accession>
<dbReference type="PROSITE" id="PS51257">
    <property type="entry name" value="PROKAR_LIPOPROTEIN"/>
    <property type="match status" value="1"/>
</dbReference>